<dbReference type="CDD" id="cd12148">
    <property type="entry name" value="fungal_TF_MHR"/>
    <property type="match status" value="1"/>
</dbReference>
<feature type="region of interest" description="Disordered" evidence="5">
    <location>
        <begin position="493"/>
        <end position="534"/>
    </location>
</feature>
<dbReference type="InterPro" id="IPR050987">
    <property type="entry name" value="AtrR-like"/>
</dbReference>
<dbReference type="OrthoDB" id="39175at2759"/>
<name>A0A3E2HRF8_SCYLI</name>
<keyword evidence="3" id="KW-0238">DNA-binding</keyword>
<evidence type="ECO:0000256" key="2">
    <source>
        <dbReference type="ARBA" id="ARBA00022723"/>
    </source>
</evidence>
<dbReference type="AlphaFoldDB" id="A0A3E2HRF8"/>
<evidence type="ECO:0000256" key="5">
    <source>
        <dbReference type="SAM" id="MobiDB-lite"/>
    </source>
</evidence>
<keyword evidence="4" id="KW-0539">Nucleus</keyword>
<dbReference type="STRING" id="5539.A0A3E2HRF8"/>
<keyword evidence="2" id="KW-0479">Metal-binding</keyword>
<dbReference type="GO" id="GO:0003677">
    <property type="term" value="F:DNA binding"/>
    <property type="evidence" value="ECO:0007669"/>
    <property type="project" value="UniProtKB-KW"/>
</dbReference>
<dbReference type="PANTHER" id="PTHR46910:SF3">
    <property type="entry name" value="HALOTOLERANCE PROTEIN 9-RELATED"/>
    <property type="match status" value="1"/>
</dbReference>
<proteinExistence type="predicted"/>
<evidence type="ECO:0000313" key="7">
    <source>
        <dbReference type="Proteomes" id="UP000258309"/>
    </source>
</evidence>
<gene>
    <name evidence="6" type="ORF">B7463_g412</name>
</gene>
<dbReference type="PANTHER" id="PTHR46910">
    <property type="entry name" value="TRANSCRIPTION FACTOR PDR1"/>
    <property type="match status" value="1"/>
</dbReference>
<dbReference type="GO" id="GO:0003700">
    <property type="term" value="F:DNA-binding transcription factor activity"/>
    <property type="evidence" value="ECO:0007669"/>
    <property type="project" value="InterPro"/>
</dbReference>
<sequence>MVAKKAEARSLTTKQTHNTICTYIPRRKCSSTGRKEIKRREESNRKNSISTSTQLGSISLAYFGSNSDANGHRSATPTTTYGDGNDKALNGNGNGNENGEADGDRNSPRMIGLLMRRDWISENLSDSLNINDNGAGSSCTWPDVEEVQLIDKILRCEKIEGYEDHRSSSEMAIFCENSLDWILECTSDSKGVSVLRAMAVRMAMKFNFNENHVSGLHFLLSKDRLRWPLPDKELAMTYINAYFEKVQCVLPLLDRDEFMRELEIFLQADQISNICWYALYNAVMALGYRAIQMTEYSSYKESPPHKSNTCCARSPCGWRSKKASISGHASAGTSRWRRPMPGTGFSGSCTGSIKLFLYAPVDLRCGEFENLDAKKLEKSVEASVKAARNIILLTRYVDVDNYTPSWLLFYYPFTALTILFSHVIANPLLPTALNDIALMDVVTGVFGRMDFVSSGLMSCNDAGEFARLARATVERAISNHKCQSQNSYHKWNPVDLSSTSHNTSSSHGTKDSIAGNDTVPPGRSGQTPSVSSNSFLGSSAAVATPGTDINQMSGIEFNLSSINGVTEVENANLGVVEEQSNVNVNINANEIMMTAFDWTGRDIDGWPDIGPEYLQSLSF</sequence>
<comment type="caution">
    <text evidence="6">The sequence shown here is derived from an EMBL/GenBank/DDBJ whole genome shotgun (WGS) entry which is preliminary data.</text>
</comment>
<dbReference type="GO" id="GO:0046872">
    <property type="term" value="F:metal ion binding"/>
    <property type="evidence" value="ECO:0007669"/>
    <property type="project" value="UniProtKB-KW"/>
</dbReference>
<feature type="region of interest" description="Disordered" evidence="5">
    <location>
        <begin position="31"/>
        <end position="52"/>
    </location>
</feature>
<feature type="compositionally biased region" description="Polar residues" evidence="5">
    <location>
        <begin position="524"/>
        <end position="534"/>
    </location>
</feature>
<feature type="non-terminal residue" evidence="6">
    <location>
        <position position="619"/>
    </location>
</feature>
<feature type="region of interest" description="Disordered" evidence="5">
    <location>
        <begin position="66"/>
        <end position="108"/>
    </location>
</feature>
<reference evidence="6 7" key="1">
    <citation type="submission" date="2018-05" db="EMBL/GenBank/DDBJ databases">
        <title>Draft genome sequence of Scytalidium lignicola DSM 105466, a ubiquitous saprotrophic fungus.</title>
        <authorList>
            <person name="Buettner E."/>
            <person name="Gebauer A.M."/>
            <person name="Hofrichter M."/>
            <person name="Liers C."/>
            <person name="Kellner H."/>
        </authorList>
    </citation>
    <scope>NUCLEOTIDE SEQUENCE [LARGE SCALE GENOMIC DNA]</scope>
    <source>
        <strain evidence="6 7">DSM 105466</strain>
    </source>
</reference>
<feature type="non-terminal residue" evidence="6">
    <location>
        <position position="1"/>
    </location>
</feature>
<protein>
    <recommendedName>
        <fullName evidence="8">Transcription factor domain-containing protein</fullName>
    </recommendedName>
</protein>
<organism evidence="6 7">
    <name type="scientific">Scytalidium lignicola</name>
    <name type="common">Hyphomycete</name>
    <dbReference type="NCBI Taxonomy" id="5539"/>
    <lineage>
        <taxon>Eukaryota</taxon>
        <taxon>Fungi</taxon>
        <taxon>Dikarya</taxon>
        <taxon>Ascomycota</taxon>
        <taxon>Pezizomycotina</taxon>
        <taxon>Leotiomycetes</taxon>
        <taxon>Leotiomycetes incertae sedis</taxon>
        <taxon>Scytalidium</taxon>
    </lineage>
</organism>
<comment type="subcellular location">
    <subcellularLocation>
        <location evidence="1">Nucleus</location>
    </subcellularLocation>
</comment>
<dbReference type="EMBL" id="NCSJ02000003">
    <property type="protein sequence ID" value="RFU35945.1"/>
    <property type="molecule type" value="Genomic_DNA"/>
</dbReference>
<dbReference type="GO" id="GO:0005634">
    <property type="term" value="C:nucleus"/>
    <property type="evidence" value="ECO:0007669"/>
    <property type="project" value="UniProtKB-SubCell"/>
</dbReference>
<feature type="compositionally biased region" description="Basic and acidic residues" evidence="5">
    <location>
        <begin position="33"/>
        <end position="45"/>
    </location>
</feature>
<keyword evidence="7" id="KW-1185">Reference proteome</keyword>
<feature type="compositionally biased region" description="Polar residues" evidence="5">
    <location>
        <begin position="66"/>
        <end position="82"/>
    </location>
</feature>
<accession>A0A3E2HRF8</accession>
<evidence type="ECO:0000256" key="1">
    <source>
        <dbReference type="ARBA" id="ARBA00004123"/>
    </source>
</evidence>
<evidence type="ECO:0000256" key="4">
    <source>
        <dbReference type="ARBA" id="ARBA00023242"/>
    </source>
</evidence>
<evidence type="ECO:0008006" key="8">
    <source>
        <dbReference type="Google" id="ProtNLM"/>
    </source>
</evidence>
<dbReference type="Proteomes" id="UP000258309">
    <property type="component" value="Unassembled WGS sequence"/>
</dbReference>
<evidence type="ECO:0000256" key="3">
    <source>
        <dbReference type="ARBA" id="ARBA00023125"/>
    </source>
</evidence>
<feature type="compositionally biased region" description="Low complexity" evidence="5">
    <location>
        <begin position="497"/>
        <end position="507"/>
    </location>
</feature>
<evidence type="ECO:0000313" key="6">
    <source>
        <dbReference type="EMBL" id="RFU35945.1"/>
    </source>
</evidence>